<dbReference type="GO" id="GO:0009611">
    <property type="term" value="P:response to wounding"/>
    <property type="evidence" value="ECO:0007669"/>
    <property type="project" value="InterPro"/>
</dbReference>
<dbReference type="GO" id="GO:0006412">
    <property type="term" value="P:translation"/>
    <property type="evidence" value="ECO:0007669"/>
    <property type="project" value="InterPro"/>
</dbReference>
<dbReference type="GO" id="GO:0004867">
    <property type="term" value="F:serine-type endopeptidase inhibitor activity"/>
    <property type="evidence" value="ECO:0007669"/>
    <property type="project" value="UniProtKB-KW"/>
</dbReference>
<dbReference type="SUPFAM" id="SSF54654">
    <property type="entry name" value="CI-2 family of serine protease inhibitors"/>
    <property type="match status" value="1"/>
</dbReference>
<dbReference type="GO" id="GO:0003735">
    <property type="term" value="F:structural constituent of ribosome"/>
    <property type="evidence" value="ECO:0007669"/>
    <property type="project" value="InterPro"/>
</dbReference>
<evidence type="ECO:0000256" key="7">
    <source>
        <dbReference type="ARBA" id="ARBA00035234"/>
    </source>
</evidence>
<evidence type="ECO:0000313" key="9">
    <source>
        <dbReference type="EMBL" id="CAF3319715.1"/>
    </source>
</evidence>
<evidence type="ECO:0000313" key="10">
    <source>
        <dbReference type="EMBL" id="CAF3619638.1"/>
    </source>
</evidence>
<dbReference type="EMBL" id="CAJNYV010004887">
    <property type="protein sequence ID" value="CAF3705115.1"/>
    <property type="molecule type" value="Genomic_DNA"/>
</dbReference>
<dbReference type="Pfam" id="PF00832">
    <property type="entry name" value="Ribosomal_L39"/>
    <property type="match status" value="1"/>
</dbReference>
<protein>
    <recommendedName>
        <fullName evidence="7">Large ribosomal subunit protein eL39</fullName>
    </recommendedName>
    <alternativeName>
        <fullName evidence="8">60S ribosomal protein L39</fullName>
    </alternativeName>
</protein>
<keyword evidence="3" id="KW-0646">Protease inhibitor</keyword>
<evidence type="ECO:0000256" key="5">
    <source>
        <dbReference type="ARBA" id="ARBA00022980"/>
    </source>
</evidence>
<dbReference type="Gene3D" id="3.30.10.10">
    <property type="entry name" value="Trypsin Inhibitor V, subunit A"/>
    <property type="match status" value="1"/>
</dbReference>
<evidence type="ECO:0000313" key="11">
    <source>
        <dbReference type="EMBL" id="CAF3705115.1"/>
    </source>
</evidence>
<dbReference type="Proteomes" id="UP000663872">
    <property type="component" value="Unassembled WGS sequence"/>
</dbReference>
<dbReference type="GO" id="GO:0022625">
    <property type="term" value="C:cytosolic large ribosomal subunit"/>
    <property type="evidence" value="ECO:0007669"/>
    <property type="project" value="TreeGrafter"/>
</dbReference>
<dbReference type="PANTHER" id="PTHR19970:SF0">
    <property type="entry name" value="LARGE RIBOSOMAL SUBUNIT PROTEIN EL39"/>
    <property type="match status" value="1"/>
</dbReference>
<evidence type="ECO:0000313" key="12">
    <source>
        <dbReference type="Proteomes" id="UP000663865"/>
    </source>
</evidence>
<name>A0A818UT23_9BILA</name>
<evidence type="ECO:0000256" key="4">
    <source>
        <dbReference type="ARBA" id="ARBA00022900"/>
    </source>
</evidence>
<reference evidence="11" key="1">
    <citation type="submission" date="2021-02" db="EMBL/GenBank/DDBJ databases">
        <authorList>
            <person name="Nowell W R."/>
        </authorList>
    </citation>
    <scope>NUCLEOTIDE SEQUENCE</scope>
</reference>
<sequence length="125" mass="14797">MDEDETPRSWPDLVGKDGNEAVEKIKQETGFTQVHIVKPGSMLTMDYRTDRIRVLVDEQGKVQYPPTVDVRSRKMPSHKTLKIKKVLAKKQKQNRPVPQWIRMRTGNTIRYNSKRRHFRRTKLKL</sequence>
<keyword evidence="4" id="KW-0722">Serine protease inhibitor</keyword>
<evidence type="ECO:0000256" key="2">
    <source>
        <dbReference type="ARBA" id="ARBA00009339"/>
    </source>
</evidence>
<evidence type="ECO:0000256" key="6">
    <source>
        <dbReference type="ARBA" id="ARBA00023274"/>
    </source>
</evidence>
<dbReference type="Pfam" id="PF00280">
    <property type="entry name" value="potato_inhibit"/>
    <property type="match status" value="1"/>
</dbReference>
<organism evidence="11 12">
    <name type="scientific">Rotaria socialis</name>
    <dbReference type="NCBI Taxonomy" id="392032"/>
    <lineage>
        <taxon>Eukaryota</taxon>
        <taxon>Metazoa</taxon>
        <taxon>Spiralia</taxon>
        <taxon>Gnathifera</taxon>
        <taxon>Rotifera</taxon>
        <taxon>Eurotatoria</taxon>
        <taxon>Bdelloidea</taxon>
        <taxon>Philodinida</taxon>
        <taxon>Philodinidae</taxon>
        <taxon>Rotaria</taxon>
    </lineage>
</organism>
<dbReference type="OrthoDB" id="10013825at2759"/>
<proteinExistence type="inferred from homology"/>
<evidence type="ECO:0000256" key="3">
    <source>
        <dbReference type="ARBA" id="ARBA00022690"/>
    </source>
</evidence>
<gene>
    <name evidence="10" type="ORF">GRG538_LOCUS23608</name>
    <name evidence="11" type="ORF">KIK155_LOCUS26928</name>
    <name evidence="9" type="ORF">TIS948_LOCUS20072</name>
</gene>
<keyword evidence="6" id="KW-0687">Ribonucleoprotein</keyword>
<comment type="similarity">
    <text evidence="2">Belongs to the eukaryotic ribosomal protein eL39 family.</text>
</comment>
<dbReference type="SUPFAM" id="SSF48662">
    <property type="entry name" value="Ribosomal protein L39e"/>
    <property type="match status" value="1"/>
</dbReference>
<dbReference type="InterPro" id="IPR023626">
    <property type="entry name" value="Ribosomal_eL39_dom_sf"/>
</dbReference>
<evidence type="ECO:0000256" key="8">
    <source>
        <dbReference type="ARBA" id="ARBA00035339"/>
    </source>
</evidence>
<evidence type="ECO:0000256" key="1">
    <source>
        <dbReference type="ARBA" id="ARBA00008210"/>
    </source>
</evidence>
<dbReference type="InterPro" id="IPR000077">
    <property type="entry name" value="Ribosomal_eL39"/>
</dbReference>
<dbReference type="InterPro" id="IPR000864">
    <property type="entry name" value="Prot_inh_pot1"/>
</dbReference>
<comment type="similarity">
    <text evidence="1">Belongs to the protease inhibitor I13 (potato type I serine protease inhibitor) family.</text>
</comment>
<accession>A0A818UT23</accession>
<dbReference type="Gene3D" id="1.10.1620.10">
    <property type="entry name" value="Ribosomal protein L39e"/>
    <property type="match status" value="1"/>
</dbReference>
<dbReference type="InterPro" id="IPR036354">
    <property type="entry name" value="Prot_inh_pot1_sf"/>
</dbReference>
<dbReference type="FunFam" id="1.10.1620.10:FF:000001">
    <property type="entry name" value="60S ribosomal protein-like L39"/>
    <property type="match status" value="1"/>
</dbReference>
<dbReference type="AlphaFoldDB" id="A0A818UT23"/>
<dbReference type="Proteomes" id="UP000663865">
    <property type="component" value="Unassembled WGS sequence"/>
</dbReference>
<keyword evidence="5" id="KW-0689">Ribosomal protein</keyword>
<dbReference type="PRINTS" id="PR00292">
    <property type="entry name" value="POTATOINHBTR"/>
</dbReference>
<dbReference type="PANTHER" id="PTHR19970">
    <property type="entry name" value="RIBOSOMAL PROTEIN L39E"/>
    <property type="match status" value="1"/>
</dbReference>
<dbReference type="EMBL" id="CAJNXB010003517">
    <property type="protein sequence ID" value="CAF3319715.1"/>
    <property type="molecule type" value="Genomic_DNA"/>
</dbReference>
<comment type="caution">
    <text evidence="11">The sequence shown here is derived from an EMBL/GenBank/DDBJ whole genome shotgun (WGS) entry which is preliminary data.</text>
</comment>
<dbReference type="EMBL" id="CAJNYT010003930">
    <property type="protein sequence ID" value="CAF3619638.1"/>
    <property type="molecule type" value="Genomic_DNA"/>
</dbReference>
<dbReference type="Proteomes" id="UP000663825">
    <property type="component" value="Unassembled WGS sequence"/>
</dbReference>